<accession>A0A6J5KFN3</accession>
<evidence type="ECO:0000313" key="1">
    <source>
        <dbReference type="EMBL" id="CAB4051775.1"/>
    </source>
</evidence>
<dbReference type="PIRSF" id="PIRSF015736">
    <property type="entry name" value="MI"/>
    <property type="match status" value="1"/>
</dbReference>
<dbReference type="Pfam" id="PF17645">
    <property type="entry name" value="Amdase"/>
    <property type="match status" value="1"/>
</dbReference>
<dbReference type="RefSeq" id="WP_015004550.1">
    <property type="nucleotide sequence ID" value="NZ_CADILN010000010.1"/>
</dbReference>
<keyword evidence="1" id="KW-0413">Isomerase</keyword>
<dbReference type="EMBL" id="CADILN010000010">
    <property type="protein sequence ID" value="CAB4051775.1"/>
    <property type="molecule type" value="Genomic_DNA"/>
</dbReference>
<proteinExistence type="predicted"/>
<dbReference type="EC" id="5.2.1.1" evidence="1"/>
<sequence>MHTQANEPQARQHLDLEYQLDQGIGYKAHIGMVVLDCDQTLSYEARAMLTLPGVALYESRIDSGDRGKQPLTADLLREVFNGLDLGIAQINSRRPSDVVALGCTSAAMVIGTGELERRVRNVHPNAAVTDPFKAILAALATLGSSKVGYISPYPDEVAGKMVKQIEDAGYPVPVQATFHRGSFVKEDAPYVSPESIASGVSRLVGIADVDTVVISCTQMRAASVIDDLERRTGKAIITSNQALCWHALRLAGYTDPVGGWGRLFMKS</sequence>
<dbReference type="Proteomes" id="UP000494102">
    <property type="component" value="Unassembled WGS sequence"/>
</dbReference>
<dbReference type="PANTHER" id="PTHR40267">
    <property type="entry name" value="BLR3294 PROTEIN"/>
    <property type="match status" value="1"/>
</dbReference>
<name>A0A6J5KFN3_9BURK</name>
<gene>
    <name evidence="1" type="primary">maiA_2</name>
    <name evidence="1" type="ORF">LMG9964_05454</name>
</gene>
<protein>
    <submittedName>
        <fullName evidence="1">Maleate isomerase</fullName>
        <ecNumber evidence="1">5.2.1.1</ecNumber>
    </submittedName>
</protein>
<dbReference type="Gene3D" id="3.40.50.12500">
    <property type="match status" value="1"/>
</dbReference>
<reference evidence="1 2" key="1">
    <citation type="submission" date="2020-04" db="EMBL/GenBank/DDBJ databases">
        <authorList>
            <person name="De Canck E."/>
        </authorList>
    </citation>
    <scope>NUCLEOTIDE SEQUENCE [LARGE SCALE GENOMIC DNA]</scope>
    <source>
        <strain evidence="1 2">LMG 9964</strain>
    </source>
</reference>
<dbReference type="GO" id="GO:0050076">
    <property type="term" value="F:maleate isomerase activity"/>
    <property type="evidence" value="ECO:0007669"/>
    <property type="project" value="UniProtKB-EC"/>
</dbReference>
<dbReference type="InterPro" id="IPR026286">
    <property type="entry name" value="MaiA/AMDase"/>
</dbReference>
<evidence type="ECO:0000313" key="2">
    <source>
        <dbReference type="Proteomes" id="UP000494102"/>
    </source>
</evidence>
<dbReference type="InterPro" id="IPR053714">
    <property type="entry name" value="Iso_Racemase_Enz_sf"/>
</dbReference>
<dbReference type="PANTHER" id="PTHR40267:SF1">
    <property type="entry name" value="BLR3294 PROTEIN"/>
    <property type="match status" value="1"/>
</dbReference>
<organism evidence="1 2">
    <name type="scientific">Paraburkholderia phenoliruptrix</name>
    <dbReference type="NCBI Taxonomy" id="252970"/>
    <lineage>
        <taxon>Bacteria</taxon>
        <taxon>Pseudomonadati</taxon>
        <taxon>Pseudomonadota</taxon>
        <taxon>Betaproteobacteria</taxon>
        <taxon>Burkholderiales</taxon>
        <taxon>Burkholderiaceae</taxon>
        <taxon>Paraburkholderia</taxon>
    </lineage>
</organism>
<dbReference type="AlphaFoldDB" id="A0A6J5KFN3"/>
<dbReference type="GeneID" id="27801638"/>